<dbReference type="SUPFAM" id="SSF55781">
    <property type="entry name" value="GAF domain-like"/>
    <property type="match status" value="1"/>
</dbReference>
<dbReference type="Gene3D" id="3.60.40.10">
    <property type="entry name" value="PPM-type phosphatase domain"/>
    <property type="match status" value="1"/>
</dbReference>
<keyword evidence="13" id="KW-0904">Protein phosphatase</keyword>
<evidence type="ECO:0000256" key="2">
    <source>
        <dbReference type="ARBA" id="ARBA00013081"/>
    </source>
</evidence>
<keyword evidence="14 22" id="KW-1133">Transmembrane helix</keyword>
<feature type="domain" description="PAS" evidence="24">
    <location>
        <begin position="234"/>
        <end position="299"/>
    </location>
</feature>
<evidence type="ECO:0000259" key="23">
    <source>
        <dbReference type="SMART" id="SM00065"/>
    </source>
</evidence>
<evidence type="ECO:0000259" key="24">
    <source>
        <dbReference type="SMART" id="SM00091"/>
    </source>
</evidence>
<evidence type="ECO:0000256" key="6">
    <source>
        <dbReference type="ARBA" id="ARBA00022692"/>
    </source>
</evidence>
<dbReference type="Pfam" id="PF07228">
    <property type="entry name" value="SpoIIE"/>
    <property type="match status" value="1"/>
</dbReference>
<dbReference type="PANTHER" id="PTHR43156">
    <property type="entry name" value="STAGE II SPORULATION PROTEIN E-RELATED"/>
    <property type="match status" value="1"/>
</dbReference>
<keyword evidence="10" id="KW-0378">Hydrolase</keyword>
<reference evidence="26" key="1">
    <citation type="submission" date="2024-06" db="EMBL/GenBank/DDBJ databases">
        <title>The genome sequences of Kitasatospora sp. strain HUAS MG31.</title>
        <authorList>
            <person name="Mo P."/>
        </authorList>
    </citation>
    <scope>NUCLEOTIDE SEQUENCE</scope>
    <source>
        <strain evidence="26">HUAS MG31</strain>
    </source>
</reference>
<comment type="function">
    <text evidence="18">Primarily acts as an independent SigF regulator that is sensitive to the osmosensory signal, mediating the cross talk of PknD with the SigF regulon. Possesses both phosphatase and kinase activities. The kinase domain functions as a classic anti-sigma factor-like kinase to phosphorylate the anti-anti-sigma factor domain at the canonical regulatory site, and the phosphatase domain antagonizes this activity.</text>
</comment>
<keyword evidence="7" id="KW-0479">Metal-binding</keyword>
<dbReference type="SMART" id="SM00091">
    <property type="entry name" value="PAS"/>
    <property type="match status" value="1"/>
</dbReference>
<organism evidence="26">
    <name type="scientific">Kitasatospora camelliae</name>
    <dbReference type="NCBI Taxonomy" id="3156397"/>
    <lineage>
        <taxon>Bacteria</taxon>
        <taxon>Bacillati</taxon>
        <taxon>Actinomycetota</taxon>
        <taxon>Actinomycetes</taxon>
        <taxon>Kitasatosporales</taxon>
        <taxon>Streptomycetaceae</taxon>
        <taxon>Kitasatospora</taxon>
    </lineage>
</organism>
<dbReference type="InterPro" id="IPR029151">
    <property type="entry name" value="Sensor-like_sf"/>
</dbReference>
<evidence type="ECO:0000256" key="5">
    <source>
        <dbReference type="ARBA" id="ARBA00022679"/>
    </source>
</evidence>
<keyword evidence="11" id="KW-0067">ATP-binding</keyword>
<dbReference type="InterPro" id="IPR003018">
    <property type="entry name" value="GAF"/>
</dbReference>
<evidence type="ECO:0000256" key="17">
    <source>
        <dbReference type="ARBA" id="ARBA00047761"/>
    </source>
</evidence>
<sequence>MTAPARRPTCGVRALLSVRSLAGRVLLVELLIVVLLVGAGVAALVMQARSSTENDARRLTRGVAESFAHAPGLVQALDSPDPSAVLQPQAEAVRKATGVDSVIVISAGFVQLTSPRPSYVGRPYEVPPDVMRNVVPQLYAGRTVTFDLQEPKPRYHSIATAVPVFGPDGTPKGVVASNITLGRVDSVVGAQLPVLLGSAAGAVALAAVATALARRRLLRQTRGLGPGELARMYEHHDAVLHAVREGVLIVGEDGRVMLANDEARRLLDLPADAERRPPAELGLDPETAALLSSTEEVTDGIHQAGDRLLAVNKRPTAPFGGLPGSVVTLRDSTELHDLTHRVEEAGRRSRLLYEAGLRIGGTLDMTRTCEELAEVALSGRFADTVAVDLAETVTRGEDPVPGDRRLRRTALRGSAGDPAPTGVGQALTAADPSPQALGLDGGRAVLAGPDTAGDRPHTVITAPLRAGGGVLGLVEFRRAPGSTPFEPDDLPLAEELAARAAVSVDNARRFTREHGTAAALQRSLLPRTIPEPTALDVAHRYLPASAGIGGDWFDLIPLPGLRTALVVGDVVGHGINAAVAMGRLRTAIRTYASLDLPPDEVLGRLDELVTQTDEECGGFAITGSTCAYAVYDPASGVCTLARAGHLGPALVHPDGTVEYPDAALAPPLGVGGHPFETTELKLAEGSRLVLFTDGLVETREHDLDHGLERLRTALADDGRRTPDETCDAVIRALRTPHPADDVALLIARTGRLAPDQVAEWEVPMDPSAVAPVRNACARRLADWGLDDLGFTTELILSELITNAIRYGTAPVRVRLLRDTSLVCEVSDGSSTAPHLRWAATTDEGGRGIFLVAQLAHRWGTRYTDQGKVIWCEQPIESPA</sequence>
<dbReference type="GO" id="GO:0046872">
    <property type="term" value="F:metal ion binding"/>
    <property type="evidence" value="ECO:0007669"/>
    <property type="project" value="UniProtKB-KW"/>
</dbReference>
<evidence type="ECO:0000256" key="4">
    <source>
        <dbReference type="ARBA" id="ARBA00022553"/>
    </source>
</evidence>
<dbReference type="FunFam" id="3.60.40.10:FF:000005">
    <property type="entry name" value="Serine/threonine protein phosphatase"/>
    <property type="match status" value="1"/>
</dbReference>
<dbReference type="CDD" id="cd16936">
    <property type="entry name" value="HATPase_RsbW-like"/>
    <property type="match status" value="1"/>
</dbReference>
<evidence type="ECO:0000256" key="15">
    <source>
        <dbReference type="ARBA" id="ARBA00023136"/>
    </source>
</evidence>
<evidence type="ECO:0000256" key="21">
    <source>
        <dbReference type="SAM" id="MobiDB-lite"/>
    </source>
</evidence>
<keyword evidence="12" id="KW-0460">Magnesium</keyword>
<dbReference type="InterPro" id="IPR003594">
    <property type="entry name" value="HATPase_dom"/>
</dbReference>
<dbReference type="InterPro" id="IPR000014">
    <property type="entry name" value="PAS"/>
</dbReference>
<dbReference type="SUPFAM" id="SSF103190">
    <property type="entry name" value="Sensory domain-like"/>
    <property type="match status" value="1"/>
</dbReference>
<dbReference type="SMART" id="SM00331">
    <property type="entry name" value="PP2C_SIG"/>
    <property type="match status" value="1"/>
</dbReference>
<feature type="domain" description="PPM-type phosphatase" evidence="25">
    <location>
        <begin position="532"/>
        <end position="749"/>
    </location>
</feature>
<evidence type="ECO:0000256" key="3">
    <source>
        <dbReference type="ARBA" id="ARBA00022475"/>
    </source>
</evidence>
<evidence type="ECO:0000256" key="1">
    <source>
        <dbReference type="ARBA" id="ARBA00004651"/>
    </source>
</evidence>
<dbReference type="GO" id="GO:0005886">
    <property type="term" value="C:plasma membrane"/>
    <property type="evidence" value="ECO:0007669"/>
    <property type="project" value="UniProtKB-SubCell"/>
</dbReference>
<protein>
    <recommendedName>
        <fullName evidence="2">protein-serine/threonine phosphatase</fullName>
        <ecNumber evidence="2">3.1.3.16</ecNumber>
    </recommendedName>
    <alternativeName>
        <fullName evidence="20">Protein-serine/threonine phosphatase</fullName>
    </alternativeName>
    <alternativeName>
        <fullName evidence="19">Serine/threonine-protein kinase</fullName>
    </alternativeName>
</protein>
<evidence type="ECO:0000256" key="18">
    <source>
        <dbReference type="ARBA" id="ARBA00056274"/>
    </source>
</evidence>
<gene>
    <name evidence="26" type="ORF">ABWK59_33800</name>
</gene>
<feature type="region of interest" description="Disordered" evidence="21">
    <location>
        <begin position="410"/>
        <end position="441"/>
    </location>
</feature>
<evidence type="ECO:0000256" key="11">
    <source>
        <dbReference type="ARBA" id="ARBA00022840"/>
    </source>
</evidence>
<dbReference type="KEGG" id="kcm:ABWK59_33800"/>
<dbReference type="GO" id="GO:0016301">
    <property type="term" value="F:kinase activity"/>
    <property type="evidence" value="ECO:0007669"/>
    <property type="project" value="UniProtKB-KW"/>
</dbReference>
<evidence type="ECO:0000313" key="26">
    <source>
        <dbReference type="EMBL" id="XCM83545.1"/>
    </source>
</evidence>
<dbReference type="InterPro" id="IPR029016">
    <property type="entry name" value="GAF-like_dom_sf"/>
</dbReference>
<dbReference type="EMBL" id="CP159872">
    <property type="protein sequence ID" value="XCM83545.1"/>
    <property type="molecule type" value="Genomic_DNA"/>
</dbReference>
<evidence type="ECO:0000256" key="16">
    <source>
        <dbReference type="ARBA" id="ARBA00023211"/>
    </source>
</evidence>
<dbReference type="GO" id="GO:0005524">
    <property type="term" value="F:ATP binding"/>
    <property type="evidence" value="ECO:0007669"/>
    <property type="project" value="UniProtKB-KW"/>
</dbReference>
<dbReference type="Gene3D" id="3.30.450.40">
    <property type="match status" value="1"/>
</dbReference>
<keyword evidence="16" id="KW-0464">Manganese</keyword>
<keyword evidence="8" id="KW-0547">Nucleotide-binding</keyword>
<comment type="subcellular location">
    <subcellularLocation>
        <location evidence="1">Cell membrane</location>
        <topology evidence="1">Multi-pass membrane protein</topology>
    </subcellularLocation>
</comment>
<evidence type="ECO:0000256" key="19">
    <source>
        <dbReference type="ARBA" id="ARBA00075117"/>
    </source>
</evidence>
<evidence type="ECO:0000256" key="9">
    <source>
        <dbReference type="ARBA" id="ARBA00022777"/>
    </source>
</evidence>
<dbReference type="PANTHER" id="PTHR43156:SF2">
    <property type="entry name" value="STAGE II SPORULATION PROTEIN E"/>
    <property type="match status" value="1"/>
</dbReference>
<feature type="transmembrane region" description="Helical" evidence="22">
    <location>
        <begin position="21"/>
        <end position="46"/>
    </location>
</feature>
<keyword evidence="5" id="KW-0808">Transferase</keyword>
<dbReference type="Pfam" id="PF17203">
    <property type="entry name" value="sCache_3_2"/>
    <property type="match status" value="1"/>
</dbReference>
<evidence type="ECO:0000259" key="25">
    <source>
        <dbReference type="SMART" id="SM00331"/>
    </source>
</evidence>
<keyword evidence="3" id="KW-1003">Cell membrane</keyword>
<evidence type="ECO:0000256" key="7">
    <source>
        <dbReference type="ARBA" id="ARBA00022723"/>
    </source>
</evidence>
<evidence type="ECO:0000256" key="14">
    <source>
        <dbReference type="ARBA" id="ARBA00022989"/>
    </source>
</evidence>
<dbReference type="InterPro" id="IPR033463">
    <property type="entry name" value="sCache_3"/>
</dbReference>
<dbReference type="SUPFAM" id="SSF81606">
    <property type="entry name" value="PP2C-like"/>
    <property type="match status" value="1"/>
</dbReference>
<dbReference type="GO" id="GO:0004722">
    <property type="term" value="F:protein serine/threonine phosphatase activity"/>
    <property type="evidence" value="ECO:0007669"/>
    <property type="project" value="UniProtKB-EC"/>
</dbReference>
<evidence type="ECO:0000256" key="20">
    <source>
        <dbReference type="ARBA" id="ARBA00081350"/>
    </source>
</evidence>
<dbReference type="EC" id="3.1.3.16" evidence="2"/>
<dbReference type="InterPro" id="IPR036457">
    <property type="entry name" value="PPM-type-like_dom_sf"/>
</dbReference>
<evidence type="ECO:0000256" key="8">
    <source>
        <dbReference type="ARBA" id="ARBA00022741"/>
    </source>
</evidence>
<dbReference type="FunFam" id="3.30.565.10:FF:000028">
    <property type="entry name" value="PAS sensor protein"/>
    <property type="match status" value="1"/>
</dbReference>
<evidence type="ECO:0000256" key="22">
    <source>
        <dbReference type="SAM" id="Phobius"/>
    </source>
</evidence>
<dbReference type="AlphaFoldDB" id="A0AAU8K6A4"/>
<feature type="domain" description="GAF" evidence="23">
    <location>
        <begin position="364"/>
        <end position="514"/>
    </location>
</feature>
<dbReference type="Gene3D" id="3.30.565.10">
    <property type="entry name" value="Histidine kinase-like ATPase, C-terminal domain"/>
    <property type="match status" value="1"/>
</dbReference>
<keyword evidence="9" id="KW-0418">Kinase</keyword>
<evidence type="ECO:0000256" key="10">
    <source>
        <dbReference type="ARBA" id="ARBA00022801"/>
    </source>
</evidence>
<name>A0AAU8K6A4_9ACTN</name>
<dbReference type="InterPro" id="IPR036890">
    <property type="entry name" value="HATPase_C_sf"/>
</dbReference>
<dbReference type="SUPFAM" id="SSF55874">
    <property type="entry name" value="ATPase domain of HSP90 chaperone/DNA topoisomerase II/histidine kinase"/>
    <property type="match status" value="1"/>
</dbReference>
<accession>A0AAU8K6A4</accession>
<evidence type="ECO:0000256" key="12">
    <source>
        <dbReference type="ARBA" id="ARBA00022842"/>
    </source>
</evidence>
<dbReference type="InterPro" id="IPR001932">
    <property type="entry name" value="PPM-type_phosphatase-like_dom"/>
</dbReference>
<proteinExistence type="predicted"/>
<comment type="catalytic activity">
    <reaction evidence="17">
        <text>O-phospho-L-seryl-[protein] + H2O = L-seryl-[protein] + phosphate</text>
        <dbReference type="Rhea" id="RHEA:20629"/>
        <dbReference type="Rhea" id="RHEA-COMP:9863"/>
        <dbReference type="Rhea" id="RHEA-COMP:11604"/>
        <dbReference type="ChEBI" id="CHEBI:15377"/>
        <dbReference type="ChEBI" id="CHEBI:29999"/>
        <dbReference type="ChEBI" id="CHEBI:43474"/>
        <dbReference type="ChEBI" id="CHEBI:83421"/>
        <dbReference type="EC" id="3.1.3.16"/>
    </reaction>
</comment>
<keyword evidence="6 22" id="KW-0812">Transmembrane</keyword>
<keyword evidence="4" id="KW-0597">Phosphoprotein</keyword>
<keyword evidence="15 22" id="KW-0472">Membrane</keyword>
<dbReference type="SMART" id="SM00065">
    <property type="entry name" value="GAF"/>
    <property type="match status" value="1"/>
</dbReference>
<evidence type="ECO:0000256" key="13">
    <source>
        <dbReference type="ARBA" id="ARBA00022912"/>
    </source>
</evidence>
<dbReference type="Pfam" id="PF01590">
    <property type="entry name" value="GAF"/>
    <property type="match status" value="1"/>
</dbReference>
<dbReference type="Pfam" id="PF13581">
    <property type="entry name" value="HATPase_c_2"/>
    <property type="match status" value="1"/>
</dbReference>
<dbReference type="Gene3D" id="3.30.450.20">
    <property type="entry name" value="PAS domain"/>
    <property type="match status" value="2"/>
</dbReference>
<dbReference type="InterPro" id="IPR052016">
    <property type="entry name" value="Bact_Sigma-Reg"/>
</dbReference>